<keyword evidence="3" id="KW-0949">S-adenosyl-L-methionine</keyword>
<evidence type="ECO:0000256" key="1">
    <source>
        <dbReference type="ARBA" id="ARBA00022603"/>
    </source>
</evidence>
<organism evidence="5">
    <name type="scientific">Rhizophora mucronata</name>
    <name type="common">Asiatic mangrove</name>
    <dbReference type="NCBI Taxonomy" id="61149"/>
    <lineage>
        <taxon>Eukaryota</taxon>
        <taxon>Viridiplantae</taxon>
        <taxon>Streptophyta</taxon>
        <taxon>Embryophyta</taxon>
        <taxon>Tracheophyta</taxon>
        <taxon>Spermatophyta</taxon>
        <taxon>Magnoliopsida</taxon>
        <taxon>eudicotyledons</taxon>
        <taxon>Gunneridae</taxon>
        <taxon>Pentapetalae</taxon>
        <taxon>rosids</taxon>
        <taxon>fabids</taxon>
        <taxon>Malpighiales</taxon>
        <taxon>Rhizophoraceae</taxon>
        <taxon>Rhizophora</taxon>
    </lineage>
</organism>
<evidence type="ECO:0000313" key="5">
    <source>
        <dbReference type="EMBL" id="MBX01471.1"/>
    </source>
</evidence>
<dbReference type="AlphaFoldDB" id="A0A2P2K6Z5"/>
<evidence type="ECO:0000256" key="3">
    <source>
        <dbReference type="ARBA" id="ARBA00022691"/>
    </source>
</evidence>
<evidence type="ECO:0000256" key="2">
    <source>
        <dbReference type="ARBA" id="ARBA00022679"/>
    </source>
</evidence>
<keyword evidence="1 5" id="KW-0489">Methyltransferase</keyword>
<keyword evidence="2 5" id="KW-0808">Transferase</keyword>
<sequence length="66" mass="7477">MYGQDDEISIELSLEDVKKVALHYGFKLEKEKIIETTYTTNPRSMMQVSSLHGGPGNYPHSQHLLA</sequence>
<protein>
    <submittedName>
        <fullName evidence="5">Carnosine N-methyltransferase-like</fullName>
    </submittedName>
</protein>
<dbReference type="GO" id="GO:0032259">
    <property type="term" value="P:methylation"/>
    <property type="evidence" value="ECO:0007669"/>
    <property type="project" value="UniProtKB-KW"/>
</dbReference>
<evidence type="ECO:0000256" key="4">
    <source>
        <dbReference type="SAM" id="MobiDB-lite"/>
    </source>
</evidence>
<dbReference type="InterPro" id="IPR012901">
    <property type="entry name" value="CARME"/>
</dbReference>
<proteinExistence type="predicted"/>
<feature type="region of interest" description="Disordered" evidence="4">
    <location>
        <begin position="45"/>
        <end position="66"/>
    </location>
</feature>
<dbReference type="PANTHER" id="PTHR12303:SF6">
    <property type="entry name" value="CARNOSINE N-METHYLTRANSFERASE"/>
    <property type="match status" value="1"/>
</dbReference>
<reference evidence="5" key="1">
    <citation type="submission" date="2018-02" db="EMBL/GenBank/DDBJ databases">
        <title>Rhizophora mucronata_Transcriptome.</title>
        <authorList>
            <person name="Meera S.P."/>
            <person name="Sreeshan A."/>
            <person name="Augustine A."/>
        </authorList>
    </citation>
    <scope>NUCLEOTIDE SEQUENCE</scope>
    <source>
        <tissue evidence="5">Leaf</tissue>
    </source>
</reference>
<dbReference type="EMBL" id="GGEC01020987">
    <property type="protein sequence ID" value="MBX01471.1"/>
    <property type="molecule type" value="Transcribed_RNA"/>
</dbReference>
<dbReference type="GO" id="GO:0008757">
    <property type="term" value="F:S-adenosylmethionine-dependent methyltransferase activity"/>
    <property type="evidence" value="ECO:0007669"/>
    <property type="project" value="InterPro"/>
</dbReference>
<dbReference type="Pfam" id="PF07942">
    <property type="entry name" value="CARME"/>
    <property type="match status" value="1"/>
</dbReference>
<accession>A0A2P2K6Z5</accession>
<name>A0A2P2K6Z5_RHIMU</name>
<dbReference type="PANTHER" id="PTHR12303">
    <property type="entry name" value="CARNOSINE N-METHYLTRANSFERASE"/>
    <property type="match status" value="1"/>
</dbReference>